<protein>
    <submittedName>
        <fullName evidence="1">Uncharacterized protein</fullName>
    </submittedName>
</protein>
<gene>
    <name evidence="1" type="ORF">PIL02S_02780</name>
</gene>
<proteinExistence type="predicted"/>
<reference evidence="1 2" key="1">
    <citation type="submission" date="2018-01" db="EMBL/GenBank/DDBJ databases">
        <title>Genome sequence of the PGP bacterium Paenibacillus illinoisensis E3.</title>
        <authorList>
            <person name="Rolli E."/>
            <person name="Marasco R."/>
            <person name="Bessem C."/>
            <person name="Michoud G."/>
            <person name="Gaiarsa S."/>
            <person name="Borin S."/>
            <person name="Daffonchio D."/>
        </authorList>
    </citation>
    <scope>NUCLEOTIDE SEQUENCE [LARGE SCALE GENOMIC DNA]</scope>
    <source>
        <strain evidence="1 2">E3</strain>
    </source>
</reference>
<comment type="caution">
    <text evidence="1">The sequence shown here is derived from an EMBL/GenBank/DDBJ whole genome shotgun (WGS) entry which is preliminary data.</text>
</comment>
<sequence length="74" mass="9270">MNHRRISRRYERLYYVFSKRMERRLFQLIAVLFLLLVVYQLLLQVPYFKQNVTRIDRMEGTPIHMELSTKREHQ</sequence>
<dbReference type="EMBL" id="PRLG01000019">
    <property type="protein sequence ID" value="PYY28823.1"/>
    <property type="molecule type" value="Genomic_DNA"/>
</dbReference>
<evidence type="ECO:0000313" key="1">
    <source>
        <dbReference type="EMBL" id="PYY28823.1"/>
    </source>
</evidence>
<organism evidence="1 2">
    <name type="scientific">Paenibacillus illinoisensis</name>
    <dbReference type="NCBI Taxonomy" id="59845"/>
    <lineage>
        <taxon>Bacteria</taxon>
        <taxon>Bacillati</taxon>
        <taxon>Bacillota</taxon>
        <taxon>Bacilli</taxon>
        <taxon>Bacillales</taxon>
        <taxon>Paenibacillaceae</taxon>
        <taxon>Paenibacillus</taxon>
    </lineage>
</organism>
<evidence type="ECO:0000313" key="2">
    <source>
        <dbReference type="Proteomes" id="UP000247459"/>
    </source>
</evidence>
<dbReference type="Proteomes" id="UP000247459">
    <property type="component" value="Unassembled WGS sequence"/>
</dbReference>
<name>A0A2W0C7K9_9BACL</name>
<dbReference type="RefSeq" id="WP_095361941.1">
    <property type="nucleotide sequence ID" value="NZ_JAXBDC010000008.1"/>
</dbReference>
<dbReference type="AlphaFoldDB" id="A0A2W0C7K9"/>
<accession>A0A2W0C7K9</accession>